<dbReference type="RefSeq" id="WP_122181685.1">
    <property type="nucleotide sequence ID" value="NZ_RFFJ01000001.1"/>
</dbReference>
<evidence type="ECO:0000313" key="2">
    <source>
        <dbReference type="EMBL" id="RMI46684.1"/>
    </source>
</evidence>
<reference evidence="2 3" key="1">
    <citation type="submission" date="2018-10" db="EMBL/GenBank/DDBJ databases">
        <title>Isolation, diversity and antifungal activity of actinobacteria from wheat.</title>
        <authorList>
            <person name="Han C."/>
        </authorList>
    </citation>
    <scope>NUCLEOTIDE SEQUENCE [LARGE SCALE GENOMIC DNA]</scope>
    <source>
        <strain evidence="2 3">NEAU-YY642</strain>
    </source>
</reference>
<dbReference type="Proteomes" id="UP000278673">
    <property type="component" value="Unassembled WGS sequence"/>
</dbReference>
<dbReference type="InterPro" id="IPR036291">
    <property type="entry name" value="NAD(P)-bd_dom_sf"/>
</dbReference>
<evidence type="ECO:0000313" key="3">
    <source>
        <dbReference type="Proteomes" id="UP000278673"/>
    </source>
</evidence>
<dbReference type="EMBL" id="RFFJ01000001">
    <property type="protein sequence ID" value="RMI46684.1"/>
    <property type="molecule type" value="Genomic_DNA"/>
</dbReference>
<name>A0A3M2MA68_9ACTN</name>
<feature type="domain" description="Saccharopine dehydrogenase NADP binding" evidence="1">
    <location>
        <begin position="2"/>
        <end position="97"/>
    </location>
</feature>
<sequence>MIAVLGASGEVGRHAVETLARGGPYPLRLGARHPEAVTVDASWRDVETVAVDATDRASLAAFCRGQRVVLNCAGPSYLLKEKVARAALAAGADYVDVLGDDPVAEALARVGAPADGRTVVLSAGTVPGLSGLVPRHLAQSRAPGTSGPTALTVHAGGLERATRTVAADILLSLRTGGPDGEPYGHPLAMWRGGRREVRALRAEEDAEVPFFPGRVATHPLLTAEVQRLAAALGLTEARWYNVFPGARVRALFTTLPTLPTDTDERRQEVVDRIIRAGEIDLAGRTPYYRLVVELSGPGWTRTAVVRADDSYRLTGAVAAVAVREVLAGRVAPGLHFAAEALDPARVVAALERVGAAEFAVFAASTGQDVPSVGAFEDGAL</sequence>
<proteinExistence type="predicted"/>
<evidence type="ECO:0000259" key="1">
    <source>
        <dbReference type="Pfam" id="PF03435"/>
    </source>
</evidence>
<keyword evidence="3" id="KW-1185">Reference proteome</keyword>
<dbReference type="Pfam" id="PF03435">
    <property type="entry name" value="Sacchrp_dh_NADP"/>
    <property type="match status" value="1"/>
</dbReference>
<dbReference type="SUPFAM" id="SSF51735">
    <property type="entry name" value="NAD(P)-binding Rossmann-fold domains"/>
    <property type="match status" value="1"/>
</dbReference>
<comment type="caution">
    <text evidence="2">The sequence shown here is derived from an EMBL/GenBank/DDBJ whole genome shotgun (WGS) entry which is preliminary data.</text>
</comment>
<organism evidence="2 3">
    <name type="scientific">Streptomyces triticirhizae</name>
    <dbReference type="NCBI Taxonomy" id="2483353"/>
    <lineage>
        <taxon>Bacteria</taxon>
        <taxon>Bacillati</taxon>
        <taxon>Actinomycetota</taxon>
        <taxon>Actinomycetes</taxon>
        <taxon>Kitasatosporales</taxon>
        <taxon>Streptomycetaceae</taxon>
        <taxon>Streptomyces</taxon>
    </lineage>
</organism>
<protein>
    <submittedName>
        <fullName evidence="2">NAD-dependent epimerase/dehydratase family protein</fullName>
    </submittedName>
</protein>
<dbReference type="PANTHER" id="PTHR43781">
    <property type="entry name" value="SACCHAROPINE DEHYDROGENASE"/>
    <property type="match status" value="1"/>
</dbReference>
<dbReference type="PANTHER" id="PTHR43781:SF1">
    <property type="entry name" value="SACCHAROPINE DEHYDROGENASE"/>
    <property type="match status" value="1"/>
</dbReference>
<dbReference type="InterPro" id="IPR005097">
    <property type="entry name" value="Sacchrp_dh_NADP-bd"/>
</dbReference>
<dbReference type="AlphaFoldDB" id="A0A3M2MA68"/>
<accession>A0A3M2MA68</accession>
<dbReference type="Gene3D" id="3.40.50.720">
    <property type="entry name" value="NAD(P)-binding Rossmann-like Domain"/>
    <property type="match status" value="1"/>
</dbReference>
<gene>
    <name evidence="2" type="ORF">EBN88_00150</name>
</gene>